<evidence type="ECO:0000256" key="3">
    <source>
        <dbReference type="ARBA" id="ARBA00022448"/>
    </source>
</evidence>
<keyword evidence="5 7" id="KW-0067">ATP-binding</keyword>
<accession>A0A5B8LQ42</accession>
<dbReference type="InterPro" id="IPR027417">
    <property type="entry name" value="P-loop_NTPase"/>
</dbReference>
<dbReference type="EMBL" id="CP042304">
    <property type="protein sequence ID" value="QDZ09724.1"/>
    <property type="molecule type" value="Genomic_DNA"/>
</dbReference>
<dbReference type="GO" id="GO:0005524">
    <property type="term" value="F:ATP binding"/>
    <property type="evidence" value="ECO:0007669"/>
    <property type="project" value="UniProtKB-KW"/>
</dbReference>
<evidence type="ECO:0000256" key="5">
    <source>
        <dbReference type="ARBA" id="ARBA00022840"/>
    </source>
</evidence>
<dbReference type="InterPro" id="IPR003439">
    <property type="entry name" value="ABC_transporter-like_ATP-bd"/>
</dbReference>
<dbReference type="AlphaFoldDB" id="A0A5B8LQ42"/>
<dbReference type="InterPro" id="IPR050319">
    <property type="entry name" value="ABC_transp_ATP-bind"/>
</dbReference>
<dbReference type="InterPro" id="IPR013563">
    <property type="entry name" value="Oligopep_ABC_C"/>
</dbReference>
<dbReference type="GO" id="GO:0016887">
    <property type="term" value="F:ATP hydrolysis activity"/>
    <property type="evidence" value="ECO:0007669"/>
    <property type="project" value="InterPro"/>
</dbReference>
<dbReference type="PANTHER" id="PTHR43776:SF7">
    <property type="entry name" value="D,D-DIPEPTIDE TRANSPORT ATP-BINDING PROTEIN DDPF-RELATED"/>
    <property type="match status" value="1"/>
</dbReference>
<dbReference type="Pfam" id="PF08352">
    <property type="entry name" value="oligo_HPY"/>
    <property type="match status" value="1"/>
</dbReference>
<dbReference type="PANTHER" id="PTHR43776">
    <property type="entry name" value="TRANSPORT ATP-BINDING PROTEIN"/>
    <property type="match status" value="1"/>
</dbReference>
<dbReference type="RefSeq" id="WP_146288533.1">
    <property type="nucleotide sequence ID" value="NZ_CP042304.1"/>
</dbReference>
<dbReference type="NCBIfam" id="TIGR01727">
    <property type="entry name" value="oligo_HPY"/>
    <property type="match status" value="1"/>
</dbReference>
<evidence type="ECO:0000256" key="1">
    <source>
        <dbReference type="ARBA" id="ARBA00004417"/>
    </source>
</evidence>
<reference evidence="7 8" key="1">
    <citation type="submission" date="2019-07" db="EMBL/GenBank/DDBJ databases">
        <title>Full genome sequence of Devosia sp. Gsoil 520.</title>
        <authorList>
            <person name="Im W.-T."/>
        </authorList>
    </citation>
    <scope>NUCLEOTIDE SEQUENCE [LARGE SCALE GENOMIC DNA]</scope>
    <source>
        <strain evidence="7 8">Gsoil 520</strain>
    </source>
</reference>
<protein>
    <submittedName>
        <fullName evidence="7">ATP-binding cassette domain-containing protein</fullName>
    </submittedName>
</protein>
<evidence type="ECO:0000256" key="2">
    <source>
        <dbReference type="ARBA" id="ARBA00005417"/>
    </source>
</evidence>
<dbReference type="KEGG" id="dea:FPZ08_02565"/>
<organism evidence="7 8">
    <name type="scientific">Devosia ginsengisoli</name>
    <dbReference type="NCBI Taxonomy" id="400770"/>
    <lineage>
        <taxon>Bacteria</taxon>
        <taxon>Pseudomonadati</taxon>
        <taxon>Pseudomonadota</taxon>
        <taxon>Alphaproteobacteria</taxon>
        <taxon>Hyphomicrobiales</taxon>
        <taxon>Devosiaceae</taxon>
        <taxon>Devosia</taxon>
    </lineage>
</organism>
<comment type="similarity">
    <text evidence="2">Belongs to the ABC transporter superfamily.</text>
</comment>
<sequence length="342" mass="37522">MRATLEWREGVSEEKTPLVSIRDLHKHFQVGRALFTPRPTLRAVDGVDLDIFPGETLGLVGESGCGKSTLARTLIRLYQPTSGSITFDGLDVATASERDLTPFRRRVQMIFQDPYASLNTRMTVRDLIAEPLEIARIGTPQSRTAKVHELLARVGLHADHANRFAHEFSGGQRQRIGIARAIALEPDLVICDEPISALDVSVQAQVVNMLEDLQDQLGLTYLFITHDLSMVRHISDRIGVMYLGKIVELASNTDLYARPSHPYTQALLASIPVPDPTATRPVEPMRGEIPSPMHIPSGCRFRTRCPLATDLCASTEPELRDIGGGHLAACHYAGDAAPPKAA</sequence>
<dbReference type="InterPro" id="IPR017871">
    <property type="entry name" value="ABC_transporter-like_CS"/>
</dbReference>
<dbReference type="Gene3D" id="3.40.50.300">
    <property type="entry name" value="P-loop containing nucleotide triphosphate hydrolases"/>
    <property type="match status" value="1"/>
</dbReference>
<comment type="subcellular location">
    <subcellularLocation>
        <location evidence="1">Cell inner membrane</location>
        <topology evidence="1">Peripheral membrane protein</topology>
    </subcellularLocation>
</comment>
<dbReference type="GO" id="GO:0015833">
    <property type="term" value="P:peptide transport"/>
    <property type="evidence" value="ECO:0007669"/>
    <property type="project" value="InterPro"/>
</dbReference>
<proteinExistence type="inferred from homology"/>
<evidence type="ECO:0000313" key="8">
    <source>
        <dbReference type="Proteomes" id="UP000315364"/>
    </source>
</evidence>
<gene>
    <name evidence="7" type="ORF">FPZ08_02565</name>
</gene>
<dbReference type="PROSITE" id="PS00211">
    <property type="entry name" value="ABC_TRANSPORTER_1"/>
    <property type="match status" value="1"/>
</dbReference>
<dbReference type="SMART" id="SM00382">
    <property type="entry name" value="AAA"/>
    <property type="match status" value="1"/>
</dbReference>
<evidence type="ECO:0000259" key="6">
    <source>
        <dbReference type="PROSITE" id="PS50893"/>
    </source>
</evidence>
<dbReference type="SUPFAM" id="SSF52540">
    <property type="entry name" value="P-loop containing nucleoside triphosphate hydrolases"/>
    <property type="match status" value="1"/>
</dbReference>
<dbReference type="Pfam" id="PF00005">
    <property type="entry name" value="ABC_tran"/>
    <property type="match status" value="1"/>
</dbReference>
<dbReference type="GO" id="GO:0005886">
    <property type="term" value="C:plasma membrane"/>
    <property type="evidence" value="ECO:0007669"/>
    <property type="project" value="UniProtKB-SubCell"/>
</dbReference>
<dbReference type="Proteomes" id="UP000315364">
    <property type="component" value="Chromosome"/>
</dbReference>
<dbReference type="PROSITE" id="PS50893">
    <property type="entry name" value="ABC_TRANSPORTER_2"/>
    <property type="match status" value="1"/>
</dbReference>
<dbReference type="InterPro" id="IPR003593">
    <property type="entry name" value="AAA+_ATPase"/>
</dbReference>
<keyword evidence="3" id="KW-0813">Transport</keyword>
<dbReference type="CDD" id="cd03257">
    <property type="entry name" value="ABC_NikE_OppD_transporters"/>
    <property type="match status" value="1"/>
</dbReference>
<name>A0A5B8LQ42_9HYPH</name>
<keyword evidence="4" id="KW-0547">Nucleotide-binding</keyword>
<feature type="domain" description="ABC transporter" evidence="6">
    <location>
        <begin position="19"/>
        <end position="268"/>
    </location>
</feature>
<dbReference type="GO" id="GO:0055085">
    <property type="term" value="P:transmembrane transport"/>
    <property type="evidence" value="ECO:0007669"/>
    <property type="project" value="UniProtKB-ARBA"/>
</dbReference>
<keyword evidence="8" id="KW-1185">Reference proteome</keyword>
<evidence type="ECO:0000313" key="7">
    <source>
        <dbReference type="EMBL" id="QDZ09724.1"/>
    </source>
</evidence>
<evidence type="ECO:0000256" key="4">
    <source>
        <dbReference type="ARBA" id="ARBA00022741"/>
    </source>
</evidence>
<dbReference type="FunFam" id="3.40.50.300:FF:000016">
    <property type="entry name" value="Oligopeptide ABC transporter ATP-binding component"/>
    <property type="match status" value="1"/>
</dbReference>
<dbReference type="OrthoDB" id="9815712at2"/>